<keyword evidence="2" id="KW-1003">Cell membrane</keyword>
<dbReference type="InterPro" id="IPR027417">
    <property type="entry name" value="P-loop_NTPase"/>
</dbReference>
<evidence type="ECO:0000313" key="8">
    <source>
        <dbReference type="Proteomes" id="UP000324324"/>
    </source>
</evidence>
<dbReference type="SMART" id="SM00382">
    <property type="entry name" value="AAA"/>
    <property type="match status" value="1"/>
</dbReference>
<dbReference type="PANTHER" id="PTHR45772:SF7">
    <property type="entry name" value="AMINO ACID ABC TRANSPORTER ATP-BINDING PROTEIN"/>
    <property type="match status" value="1"/>
</dbReference>
<accession>A0A5M8A3X9</accession>
<evidence type="ECO:0000313" key="7">
    <source>
        <dbReference type="EMBL" id="KAA6117359.1"/>
    </source>
</evidence>
<dbReference type="InterPro" id="IPR051120">
    <property type="entry name" value="ABC_AA/LPS_Transport"/>
</dbReference>
<evidence type="ECO:0000256" key="1">
    <source>
        <dbReference type="ARBA" id="ARBA00022448"/>
    </source>
</evidence>
<dbReference type="GO" id="GO:0005886">
    <property type="term" value="C:plasma membrane"/>
    <property type="evidence" value="ECO:0007669"/>
    <property type="project" value="TreeGrafter"/>
</dbReference>
<comment type="caution">
    <text evidence="7">The sequence shown here is derived from an EMBL/GenBank/DDBJ whole genome shotgun (WGS) entry which is preliminary data.</text>
</comment>
<name>A0A5M8A3X9_9BURK</name>
<evidence type="ECO:0000259" key="6">
    <source>
        <dbReference type="PROSITE" id="PS50893"/>
    </source>
</evidence>
<dbReference type="GO" id="GO:0016887">
    <property type="term" value="F:ATP hydrolysis activity"/>
    <property type="evidence" value="ECO:0007669"/>
    <property type="project" value="InterPro"/>
</dbReference>
<dbReference type="GO" id="GO:0005304">
    <property type="term" value="F:L-valine transmembrane transporter activity"/>
    <property type="evidence" value="ECO:0007669"/>
    <property type="project" value="TreeGrafter"/>
</dbReference>
<evidence type="ECO:0000256" key="4">
    <source>
        <dbReference type="ARBA" id="ARBA00022741"/>
    </source>
</evidence>
<organism evidence="7 8">
    <name type="scientific">Cupriavidus cauae</name>
    <dbReference type="NCBI Taxonomy" id="2608999"/>
    <lineage>
        <taxon>Bacteria</taxon>
        <taxon>Pseudomonadati</taxon>
        <taxon>Pseudomonadota</taxon>
        <taxon>Betaproteobacteria</taxon>
        <taxon>Burkholderiales</taxon>
        <taxon>Burkholderiaceae</taxon>
        <taxon>Cupriavidus</taxon>
    </lineage>
</organism>
<dbReference type="GO" id="GO:0015188">
    <property type="term" value="F:L-isoleucine transmembrane transporter activity"/>
    <property type="evidence" value="ECO:0007669"/>
    <property type="project" value="TreeGrafter"/>
</dbReference>
<dbReference type="GO" id="GO:1903806">
    <property type="term" value="P:L-isoleucine import across plasma membrane"/>
    <property type="evidence" value="ECO:0007669"/>
    <property type="project" value="TreeGrafter"/>
</dbReference>
<dbReference type="EMBL" id="VWRN01000068">
    <property type="protein sequence ID" value="KAA6117359.1"/>
    <property type="molecule type" value="Genomic_DNA"/>
</dbReference>
<dbReference type="Gene3D" id="3.40.50.300">
    <property type="entry name" value="P-loop containing nucleotide triphosphate hydrolases"/>
    <property type="match status" value="1"/>
</dbReference>
<dbReference type="GO" id="GO:0005524">
    <property type="term" value="F:ATP binding"/>
    <property type="evidence" value="ECO:0007669"/>
    <property type="project" value="UniProtKB-KW"/>
</dbReference>
<dbReference type="AlphaFoldDB" id="A0A5M8A3X9"/>
<dbReference type="Proteomes" id="UP000324324">
    <property type="component" value="Unassembled WGS sequence"/>
</dbReference>
<dbReference type="InterPro" id="IPR032823">
    <property type="entry name" value="BCA_ABC_TP_C"/>
</dbReference>
<dbReference type="GO" id="GO:0015808">
    <property type="term" value="P:L-alanine transport"/>
    <property type="evidence" value="ECO:0007669"/>
    <property type="project" value="TreeGrafter"/>
</dbReference>
<evidence type="ECO:0000256" key="5">
    <source>
        <dbReference type="ARBA" id="ARBA00022840"/>
    </source>
</evidence>
<keyword evidence="8" id="KW-1185">Reference proteome</keyword>
<proteinExistence type="predicted"/>
<dbReference type="GO" id="GO:1903805">
    <property type="term" value="P:L-valine import across plasma membrane"/>
    <property type="evidence" value="ECO:0007669"/>
    <property type="project" value="TreeGrafter"/>
</dbReference>
<keyword evidence="1" id="KW-0813">Transport</keyword>
<dbReference type="InterPro" id="IPR003593">
    <property type="entry name" value="AAA+_ATPase"/>
</dbReference>
<evidence type="ECO:0000256" key="3">
    <source>
        <dbReference type="ARBA" id="ARBA00022519"/>
    </source>
</evidence>
<reference evidence="7 8" key="1">
    <citation type="submission" date="2019-09" db="EMBL/GenBank/DDBJ databases">
        <title>Isolation of a novel species in the genus Cupriavidus from patients with sepsis using whole genome sequencing.</title>
        <authorList>
            <person name="Kweon O.J."/>
            <person name="Lee M.-K."/>
        </authorList>
    </citation>
    <scope>NUCLEOTIDE SEQUENCE [LARGE SCALE GENOMIC DNA]</scope>
    <source>
        <strain evidence="7 8">MKL-01</strain>
    </source>
</reference>
<dbReference type="Pfam" id="PF00005">
    <property type="entry name" value="ABC_tran"/>
    <property type="match status" value="1"/>
</dbReference>
<keyword evidence="3" id="KW-0472">Membrane</keyword>
<feature type="domain" description="ABC transporter" evidence="6">
    <location>
        <begin position="5"/>
        <end position="239"/>
    </location>
</feature>
<sequence>MGKLLEVQALDKHFGGLHATREVSFALEEGEIVGLIGPNGAGKTTLVNLITGVVRADGGSVVFRGRDVTAQRPWQAARSGLARTFQIVQPFPQMTVLENVCAGALFAGHAASLAQAERDAMDHLEFVGLAHEARRPATALTLPSRKRLELAKSLAMRPRLLLLDEVNAGLNSAEIDQALALMRAIAARGVTILLIEHLMKVVMSLSQRILVLHQGELIAQGEPQAVIRDARVVEAYLGSKFAARQAAHGVAATPAADTTTEVHR</sequence>
<dbReference type="InterPro" id="IPR003439">
    <property type="entry name" value="ABC_transporter-like_ATP-bd"/>
</dbReference>
<gene>
    <name evidence="7" type="ORF">F1599_23685</name>
</gene>
<keyword evidence="4" id="KW-0547">Nucleotide-binding</keyword>
<protein>
    <submittedName>
        <fullName evidence="7">ABC transporter ATP-binding protein</fullName>
    </submittedName>
</protein>
<dbReference type="PANTHER" id="PTHR45772">
    <property type="entry name" value="CONSERVED COMPONENT OF ABC TRANSPORTER FOR NATURAL AMINO ACIDS-RELATED"/>
    <property type="match status" value="1"/>
</dbReference>
<dbReference type="RefSeq" id="WP_150084735.1">
    <property type="nucleotide sequence ID" value="NZ_VWRN01000068.1"/>
</dbReference>
<dbReference type="Pfam" id="PF12399">
    <property type="entry name" value="BCA_ABC_TP_C"/>
    <property type="match status" value="1"/>
</dbReference>
<dbReference type="GO" id="GO:0015192">
    <property type="term" value="F:L-phenylalanine transmembrane transporter activity"/>
    <property type="evidence" value="ECO:0007669"/>
    <property type="project" value="TreeGrafter"/>
</dbReference>
<dbReference type="CDD" id="cd03219">
    <property type="entry name" value="ABC_Mj1267_LivG_branched"/>
    <property type="match status" value="1"/>
</dbReference>
<keyword evidence="3" id="KW-0997">Cell inner membrane</keyword>
<keyword evidence="5 7" id="KW-0067">ATP-binding</keyword>
<dbReference type="PROSITE" id="PS50893">
    <property type="entry name" value="ABC_TRANSPORTER_2"/>
    <property type="match status" value="1"/>
</dbReference>
<evidence type="ECO:0000256" key="2">
    <source>
        <dbReference type="ARBA" id="ARBA00022475"/>
    </source>
</evidence>
<dbReference type="SUPFAM" id="SSF52540">
    <property type="entry name" value="P-loop containing nucleoside triphosphate hydrolases"/>
    <property type="match status" value="1"/>
</dbReference>
<dbReference type="GO" id="GO:0042941">
    <property type="term" value="P:D-alanine transmembrane transport"/>
    <property type="evidence" value="ECO:0007669"/>
    <property type="project" value="TreeGrafter"/>
</dbReference>